<protein>
    <recommendedName>
        <fullName evidence="3">SnoaL-like polyketide cyclase</fullName>
    </recommendedName>
</protein>
<evidence type="ECO:0000313" key="1">
    <source>
        <dbReference type="EMBL" id="MFC5584479.1"/>
    </source>
</evidence>
<evidence type="ECO:0008006" key="3">
    <source>
        <dbReference type="Google" id="ProtNLM"/>
    </source>
</evidence>
<dbReference type="Proteomes" id="UP001596107">
    <property type="component" value="Unassembled WGS sequence"/>
</dbReference>
<proteinExistence type="predicted"/>
<name>A0ABW0T596_9HYPH</name>
<organism evidence="1 2">
    <name type="scientific">Nitratireductor kimnyeongensis</name>
    <dbReference type="NCBI Taxonomy" id="430679"/>
    <lineage>
        <taxon>Bacteria</taxon>
        <taxon>Pseudomonadati</taxon>
        <taxon>Pseudomonadota</taxon>
        <taxon>Alphaproteobacteria</taxon>
        <taxon>Hyphomicrobiales</taxon>
        <taxon>Phyllobacteriaceae</taxon>
        <taxon>Nitratireductor</taxon>
    </lineage>
</organism>
<sequence>MDGMIPNGTEVVVYFRGRIAGRSDFENGGESYLIEHTRKGKTVREWVVADKVSLAAVEQAAAETKERKDG</sequence>
<dbReference type="RefSeq" id="WP_223019729.1">
    <property type="nucleotide sequence ID" value="NZ_CP078143.1"/>
</dbReference>
<accession>A0ABW0T596</accession>
<reference evidence="2" key="1">
    <citation type="journal article" date="2019" name="Int. J. Syst. Evol. Microbiol.">
        <title>The Global Catalogue of Microorganisms (GCM) 10K type strain sequencing project: providing services to taxonomists for standard genome sequencing and annotation.</title>
        <authorList>
            <consortium name="The Broad Institute Genomics Platform"/>
            <consortium name="The Broad Institute Genome Sequencing Center for Infectious Disease"/>
            <person name="Wu L."/>
            <person name="Ma J."/>
        </authorList>
    </citation>
    <scope>NUCLEOTIDE SEQUENCE [LARGE SCALE GENOMIC DNA]</scope>
    <source>
        <strain evidence="2">JCM 3366</strain>
    </source>
</reference>
<keyword evidence="2" id="KW-1185">Reference proteome</keyword>
<comment type="caution">
    <text evidence="1">The sequence shown here is derived from an EMBL/GenBank/DDBJ whole genome shotgun (WGS) entry which is preliminary data.</text>
</comment>
<gene>
    <name evidence="1" type="ORF">ACFPOD_05105</name>
</gene>
<dbReference type="EMBL" id="JBHSNB010000001">
    <property type="protein sequence ID" value="MFC5584479.1"/>
    <property type="molecule type" value="Genomic_DNA"/>
</dbReference>
<evidence type="ECO:0000313" key="2">
    <source>
        <dbReference type="Proteomes" id="UP001596107"/>
    </source>
</evidence>